<dbReference type="PANTHER" id="PTHR33270:SF18">
    <property type="entry name" value="OS02G0324700 PROTEIN"/>
    <property type="match status" value="1"/>
</dbReference>
<dbReference type="AlphaFoldDB" id="A0AAD8I7M8"/>
<dbReference type="InterPro" id="IPR055482">
    <property type="entry name" value="DUF7054"/>
</dbReference>
<sequence>MLLPKQKKNQASQGNRILISVTVIGSAGPIRLVVNTEELVVTAMDSILKSYARVGRLPILGTNTNNFYLSAGCDALHPSETIGSHGVWNFLLWKKPEVEKLIGTDKPVSGGMPLLSKGRILSRKQGHANWRAWFSKSKSLKITSH</sequence>
<feature type="domain" description="DUF7054" evidence="1">
    <location>
        <begin position="14"/>
        <end position="92"/>
    </location>
</feature>
<organism evidence="2 3">
    <name type="scientific">Heracleum sosnowskyi</name>
    <dbReference type="NCBI Taxonomy" id="360622"/>
    <lineage>
        <taxon>Eukaryota</taxon>
        <taxon>Viridiplantae</taxon>
        <taxon>Streptophyta</taxon>
        <taxon>Embryophyta</taxon>
        <taxon>Tracheophyta</taxon>
        <taxon>Spermatophyta</taxon>
        <taxon>Magnoliopsida</taxon>
        <taxon>eudicotyledons</taxon>
        <taxon>Gunneridae</taxon>
        <taxon>Pentapetalae</taxon>
        <taxon>asterids</taxon>
        <taxon>campanulids</taxon>
        <taxon>Apiales</taxon>
        <taxon>Apiaceae</taxon>
        <taxon>Apioideae</taxon>
        <taxon>apioid superclade</taxon>
        <taxon>Tordylieae</taxon>
        <taxon>Tordyliinae</taxon>
        <taxon>Heracleum</taxon>
    </lineage>
</organism>
<reference evidence="2" key="1">
    <citation type="submission" date="2023-02" db="EMBL/GenBank/DDBJ databases">
        <title>Genome of toxic invasive species Heracleum sosnowskyi carries increased number of genes despite the absence of recent whole-genome duplications.</title>
        <authorList>
            <person name="Schelkunov M."/>
            <person name="Shtratnikova V."/>
            <person name="Makarenko M."/>
            <person name="Klepikova A."/>
            <person name="Omelchenko D."/>
            <person name="Novikova G."/>
            <person name="Obukhova E."/>
            <person name="Bogdanov V."/>
            <person name="Penin A."/>
            <person name="Logacheva M."/>
        </authorList>
    </citation>
    <scope>NUCLEOTIDE SEQUENCE</scope>
    <source>
        <strain evidence="2">Hsosn_3</strain>
        <tissue evidence="2">Leaf</tissue>
    </source>
</reference>
<evidence type="ECO:0000313" key="3">
    <source>
        <dbReference type="Proteomes" id="UP001237642"/>
    </source>
</evidence>
<evidence type="ECO:0000313" key="2">
    <source>
        <dbReference type="EMBL" id="KAK1380619.1"/>
    </source>
</evidence>
<dbReference type="PANTHER" id="PTHR33270">
    <property type="entry name" value="BNAC05G50380D PROTEIN"/>
    <property type="match status" value="1"/>
</dbReference>
<name>A0AAD8I7M8_9APIA</name>
<dbReference type="Pfam" id="PF23156">
    <property type="entry name" value="DUF7054"/>
    <property type="match status" value="1"/>
</dbReference>
<keyword evidence="3" id="KW-1185">Reference proteome</keyword>
<proteinExistence type="predicted"/>
<accession>A0AAD8I7M8</accession>
<reference evidence="2" key="2">
    <citation type="submission" date="2023-05" db="EMBL/GenBank/DDBJ databases">
        <authorList>
            <person name="Schelkunov M.I."/>
        </authorList>
    </citation>
    <scope>NUCLEOTIDE SEQUENCE</scope>
    <source>
        <strain evidence="2">Hsosn_3</strain>
        <tissue evidence="2">Leaf</tissue>
    </source>
</reference>
<protein>
    <submittedName>
        <fullName evidence="2">ADP-ribosylation factor GTPase-activating protein AGD11-like</fullName>
    </submittedName>
</protein>
<dbReference type="InterPro" id="IPR040358">
    <property type="entry name" value="At4g22758-like"/>
</dbReference>
<comment type="caution">
    <text evidence="2">The sequence shown here is derived from an EMBL/GenBank/DDBJ whole genome shotgun (WGS) entry which is preliminary data.</text>
</comment>
<dbReference type="Proteomes" id="UP001237642">
    <property type="component" value="Unassembled WGS sequence"/>
</dbReference>
<dbReference type="EMBL" id="JAUIZM010000006">
    <property type="protein sequence ID" value="KAK1380619.1"/>
    <property type="molecule type" value="Genomic_DNA"/>
</dbReference>
<evidence type="ECO:0000259" key="1">
    <source>
        <dbReference type="Pfam" id="PF23156"/>
    </source>
</evidence>
<gene>
    <name evidence="2" type="ORF">POM88_027363</name>
</gene>